<dbReference type="InterPro" id="IPR002403">
    <property type="entry name" value="Cyt_P450_E_grp-IV"/>
</dbReference>
<keyword evidence="7" id="KW-0349">Heme</keyword>
<dbReference type="Gene3D" id="1.10.630.10">
    <property type="entry name" value="Cytochrome P450"/>
    <property type="match status" value="1"/>
</dbReference>
<evidence type="ECO:0000256" key="8">
    <source>
        <dbReference type="SAM" id="Phobius"/>
    </source>
</evidence>
<dbReference type="GO" id="GO:0019748">
    <property type="term" value="P:secondary metabolic process"/>
    <property type="evidence" value="ECO:0007669"/>
    <property type="project" value="UniProtKB-ARBA"/>
</dbReference>
<dbReference type="GO" id="GO:0005506">
    <property type="term" value="F:iron ion binding"/>
    <property type="evidence" value="ECO:0007669"/>
    <property type="project" value="InterPro"/>
</dbReference>
<evidence type="ECO:0000313" key="9">
    <source>
        <dbReference type="EMBL" id="PYI10680.1"/>
    </source>
</evidence>
<evidence type="ECO:0000256" key="5">
    <source>
        <dbReference type="ARBA" id="ARBA00023004"/>
    </source>
</evidence>
<evidence type="ECO:0000256" key="6">
    <source>
        <dbReference type="ARBA" id="ARBA00023033"/>
    </source>
</evidence>
<evidence type="ECO:0000256" key="4">
    <source>
        <dbReference type="ARBA" id="ARBA00023002"/>
    </source>
</evidence>
<dbReference type="CDD" id="cd11041">
    <property type="entry name" value="CYP503A1-like"/>
    <property type="match status" value="1"/>
</dbReference>
<name>A0A319ELX4_ASPSB</name>
<evidence type="ECO:0000256" key="3">
    <source>
        <dbReference type="ARBA" id="ARBA00022723"/>
    </source>
</evidence>
<dbReference type="PANTHER" id="PTHR46206:SF4">
    <property type="entry name" value="P450, PUTATIVE (EUROFUNG)-RELATED"/>
    <property type="match status" value="1"/>
</dbReference>
<comment type="cofactor">
    <cofactor evidence="1 7">
        <name>heme</name>
        <dbReference type="ChEBI" id="CHEBI:30413"/>
    </cofactor>
</comment>
<evidence type="ECO:0000313" key="10">
    <source>
        <dbReference type="Proteomes" id="UP000248423"/>
    </source>
</evidence>
<dbReference type="GO" id="GO:0004497">
    <property type="term" value="F:monooxygenase activity"/>
    <property type="evidence" value="ECO:0007669"/>
    <property type="project" value="UniProtKB-KW"/>
</dbReference>
<reference evidence="9 10" key="1">
    <citation type="submission" date="2018-02" db="EMBL/GenBank/DDBJ databases">
        <title>The genomes of Aspergillus section Nigri reveals drivers in fungal speciation.</title>
        <authorList>
            <consortium name="DOE Joint Genome Institute"/>
            <person name="Vesth T.C."/>
            <person name="Nybo J."/>
            <person name="Theobald S."/>
            <person name="Brandl J."/>
            <person name="Frisvad J.C."/>
            <person name="Nielsen K.F."/>
            <person name="Lyhne E.K."/>
            <person name="Kogle M.E."/>
            <person name="Kuo A."/>
            <person name="Riley R."/>
            <person name="Clum A."/>
            <person name="Nolan M."/>
            <person name="Lipzen A."/>
            <person name="Salamov A."/>
            <person name="Henrissat B."/>
            <person name="Wiebenga A."/>
            <person name="De vries R.P."/>
            <person name="Grigoriev I.V."/>
            <person name="Mortensen U.H."/>
            <person name="Andersen M.R."/>
            <person name="Baker S.E."/>
        </authorList>
    </citation>
    <scope>NUCLEOTIDE SEQUENCE [LARGE SCALE GENOMIC DNA]</scope>
    <source>
        <strain evidence="9 10">CBS 121057</strain>
    </source>
</reference>
<sequence>MAPDTSEVRSLVQGISDHPFILSVIVTICFLACLIRLAQPRDNIPPVNRMFSLEPALFSRLRFAFNARIILADAYKKVGWSVARGDVDFIVLPAECVTELNRLPRNILSSRQCHAITMMGHLNGMDVVLKTDLHVRLLLKTISPALPKLLRPASTRMAETMHAMFPQDTEAWTVTEMADRLACCVERGLAFLVMFIMRFVPAILQPLLVWMLPPKWRLRAGLKGLETFMKPEAERQKERKDDCRETTVLPNLFNQMIDEARNECDQDPGVLTQLLTALAAGGTYSAANFIFAVLADLATHPHFLAQIREEFQAKHVEIGGRWDFEAFDNLPKLDSAFKETQRLTPGSLTTYSRVMLEDHPLANGVILRKGQLICVDSYSRSMDDRVYPEADRYDALRAYNQDLHLHTSRPFKGVYGHEFRWGSGRWACAGRHLAAMMGKFMLVKLLDEYDFQLVGAGERPGNTVFHEFVFIHPGVKMAMRRRKGSLGIQCC</sequence>
<organism evidence="9 10">
    <name type="scientific">Aspergillus sclerotiicarbonarius (strain CBS 121057 / IBT 28362)</name>
    <dbReference type="NCBI Taxonomy" id="1448318"/>
    <lineage>
        <taxon>Eukaryota</taxon>
        <taxon>Fungi</taxon>
        <taxon>Dikarya</taxon>
        <taxon>Ascomycota</taxon>
        <taxon>Pezizomycotina</taxon>
        <taxon>Eurotiomycetes</taxon>
        <taxon>Eurotiomycetidae</taxon>
        <taxon>Eurotiales</taxon>
        <taxon>Aspergillaceae</taxon>
        <taxon>Aspergillus</taxon>
        <taxon>Aspergillus subgen. Circumdati</taxon>
    </lineage>
</organism>
<keyword evidence="8" id="KW-0812">Transmembrane</keyword>
<dbReference type="OrthoDB" id="1844152at2759"/>
<dbReference type="AlphaFoldDB" id="A0A319ELX4"/>
<keyword evidence="10" id="KW-1185">Reference proteome</keyword>
<dbReference type="STRING" id="1448318.A0A319ELX4"/>
<feature type="transmembrane region" description="Helical" evidence="8">
    <location>
        <begin position="20"/>
        <end position="38"/>
    </location>
</feature>
<dbReference type="PRINTS" id="PR00465">
    <property type="entry name" value="EP450IV"/>
</dbReference>
<dbReference type="SUPFAM" id="SSF48264">
    <property type="entry name" value="Cytochrome P450"/>
    <property type="match status" value="1"/>
</dbReference>
<keyword evidence="5 7" id="KW-0408">Iron</keyword>
<keyword evidence="6" id="KW-0503">Monooxygenase</keyword>
<keyword evidence="8" id="KW-0472">Membrane</keyword>
<accession>A0A319ELX4</accession>
<evidence type="ECO:0000256" key="2">
    <source>
        <dbReference type="ARBA" id="ARBA00010617"/>
    </source>
</evidence>
<dbReference type="EMBL" id="KZ826320">
    <property type="protein sequence ID" value="PYI10680.1"/>
    <property type="molecule type" value="Genomic_DNA"/>
</dbReference>
<feature type="binding site" description="axial binding residue" evidence="7">
    <location>
        <position position="428"/>
    </location>
    <ligand>
        <name>heme</name>
        <dbReference type="ChEBI" id="CHEBI:30413"/>
    </ligand>
    <ligandPart>
        <name>Fe</name>
        <dbReference type="ChEBI" id="CHEBI:18248"/>
    </ligandPart>
</feature>
<feature type="transmembrane region" description="Helical" evidence="8">
    <location>
        <begin position="189"/>
        <end position="212"/>
    </location>
</feature>
<gene>
    <name evidence="9" type="ORF">BO78DRAFT_450423</name>
</gene>
<evidence type="ECO:0000256" key="7">
    <source>
        <dbReference type="PIRSR" id="PIRSR602403-1"/>
    </source>
</evidence>
<dbReference type="InterPro" id="IPR036396">
    <property type="entry name" value="Cyt_P450_sf"/>
</dbReference>
<dbReference type="Proteomes" id="UP000248423">
    <property type="component" value="Unassembled WGS sequence"/>
</dbReference>
<keyword evidence="8" id="KW-1133">Transmembrane helix</keyword>
<keyword evidence="3 7" id="KW-0479">Metal-binding</keyword>
<comment type="similarity">
    <text evidence="2">Belongs to the cytochrome P450 family.</text>
</comment>
<protein>
    <submittedName>
        <fullName evidence="9">Putative cytochrome P450</fullName>
    </submittedName>
</protein>
<proteinExistence type="inferred from homology"/>
<dbReference type="Pfam" id="PF00067">
    <property type="entry name" value="p450"/>
    <property type="match status" value="1"/>
</dbReference>
<dbReference type="GO" id="GO:0016705">
    <property type="term" value="F:oxidoreductase activity, acting on paired donors, with incorporation or reduction of molecular oxygen"/>
    <property type="evidence" value="ECO:0007669"/>
    <property type="project" value="InterPro"/>
</dbReference>
<dbReference type="VEuPathDB" id="FungiDB:BO78DRAFT_450423"/>
<dbReference type="InterPro" id="IPR001128">
    <property type="entry name" value="Cyt_P450"/>
</dbReference>
<dbReference type="PANTHER" id="PTHR46206">
    <property type="entry name" value="CYTOCHROME P450"/>
    <property type="match status" value="1"/>
</dbReference>
<dbReference type="GO" id="GO:0020037">
    <property type="term" value="F:heme binding"/>
    <property type="evidence" value="ECO:0007669"/>
    <property type="project" value="InterPro"/>
</dbReference>
<evidence type="ECO:0000256" key="1">
    <source>
        <dbReference type="ARBA" id="ARBA00001971"/>
    </source>
</evidence>
<keyword evidence="4" id="KW-0560">Oxidoreductase</keyword>